<dbReference type="PROSITE" id="PS50977">
    <property type="entry name" value="HTH_TETR_2"/>
    <property type="match status" value="1"/>
</dbReference>
<evidence type="ECO:0000313" key="7">
    <source>
        <dbReference type="Proteomes" id="UP000185783"/>
    </source>
</evidence>
<sequence length="198" mass="22298">MSYMPRAERRQAILEATLKLATENGFAGLTARAIARELDAATGIVHHHFESLEDLKCAAFRYANENGFHKHLEKARSMPPRDGIQFILASYPEHGEEFEIRIWMSAGDESLRSEQMQQAFTECYNSTQQVLTDIIEAGRTQGAFSPRLPSEKAAWKLLGLSFTLMDVSYLKGTNLDRQTALEIISSEIDETLGVERTE</sequence>
<dbReference type="Gene3D" id="1.10.357.10">
    <property type="entry name" value="Tetracycline Repressor, domain 2"/>
    <property type="match status" value="1"/>
</dbReference>
<dbReference type="Pfam" id="PF00440">
    <property type="entry name" value="TetR_N"/>
    <property type="match status" value="1"/>
</dbReference>
<reference evidence="6 7" key="1">
    <citation type="submission" date="2016-03" db="EMBL/GenBank/DDBJ databases">
        <title>Genome sequence of Nesiotobacter sp. nov., a moderately halophilic alphaproteobacterium isolated from the Yellow Sea, China.</title>
        <authorList>
            <person name="Zhang G."/>
            <person name="Zhang R."/>
        </authorList>
    </citation>
    <scope>NUCLEOTIDE SEQUENCE [LARGE SCALE GENOMIC DNA]</scope>
    <source>
        <strain evidence="6 7">WB1-6</strain>
    </source>
</reference>
<dbReference type="AlphaFoldDB" id="A0A1U7JFR2"/>
<protein>
    <recommendedName>
        <fullName evidence="5">HTH tetR-type domain-containing protein</fullName>
    </recommendedName>
</protein>
<dbReference type="InterPro" id="IPR001647">
    <property type="entry name" value="HTH_TetR"/>
</dbReference>
<dbReference type="InterPro" id="IPR036271">
    <property type="entry name" value="Tet_transcr_reg_TetR-rel_C_sf"/>
</dbReference>
<dbReference type="OrthoDB" id="9809265at2"/>
<dbReference type="GO" id="GO:0003700">
    <property type="term" value="F:DNA-binding transcription factor activity"/>
    <property type="evidence" value="ECO:0007669"/>
    <property type="project" value="TreeGrafter"/>
</dbReference>
<dbReference type="SUPFAM" id="SSF46689">
    <property type="entry name" value="Homeodomain-like"/>
    <property type="match status" value="1"/>
</dbReference>
<comment type="caution">
    <text evidence="6">The sequence shown here is derived from an EMBL/GenBank/DDBJ whole genome shotgun (WGS) entry which is preliminary data.</text>
</comment>
<dbReference type="RefSeq" id="WP_028480973.1">
    <property type="nucleotide sequence ID" value="NZ_LVVZ01000019.1"/>
</dbReference>
<proteinExistence type="predicted"/>
<organism evidence="6 7">
    <name type="scientific">Pseudovibrio exalbescens</name>
    <dbReference type="NCBI Taxonomy" id="197461"/>
    <lineage>
        <taxon>Bacteria</taxon>
        <taxon>Pseudomonadati</taxon>
        <taxon>Pseudomonadota</taxon>
        <taxon>Alphaproteobacteria</taxon>
        <taxon>Hyphomicrobiales</taxon>
        <taxon>Stappiaceae</taxon>
        <taxon>Pseudovibrio</taxon>
    </lineage>
</organism>
<feature type="domain" description="HTH tetR-type" evidence="5">
    <location>
        <begin position="7"/>
        <end position="67"/>
    </location>
</feature>
<dbReference type="SUPFAM" id="SSF48498">
    <property type="entry name" value="Tetracyclin repressor-like, C-terminal domain"/>
    <property type="match status" value="1"/>
</dbReference>
<evidence type="ECO:0000256" key="2">
    <source>
        <dbReference type="ARBA" id="ARBA00023125"/>
    </source>
</evidence>
<keyword evidence="1" id="KW-0805">Transcription regulation</keyword>
<dbReference type="PANTHER" id="PTHR30055">
    <property type="entry name" value="HTH-TYPE TRANSCRIPTIONAL REGULATOR RUTR"/>
    <property type="match status" value="1"/>
</dbReference>
<keyword evidence="2 4" id="KW-0238">DNA-binding</keyword>
<evidence type="ECO:0000256" key="1">
    <source>
        <dbReference type="ARBA" id="ARBA00023015"/>
    </source>
</evidence>
<dbReference type="GO" id="GO:0000976">
    <property type="term" value="F:transcription cis-regulatory region binding"/>
    <property type="evidence" value="ECO:0007669"/>
    <property type="project" value="TreeGrafter"/>
</dbReference>
<accession>A0A1U7JFR2</accession>
<keyword evidence="3" id="KW-0804">Transcription</keyword>
<evidence type="ECO:0000259" key="5">
    <source>
        <dbReference type="PROSITE" id="PS50977"/>
    </source>
</evidence>
<feature type="DNA-binding region" description="H-T-H motif" evidence="4">
    <location>
        <begin position="30"/>
        <end position="49"/>
    </location>
</feature>
<evidence type="ECO:0000313" key="6">
    <source>
        <dbReference type="EMBL" id="OKL43481.1"/>
    </source>
</evidence>
<keyword evidence="7" id="KW-1185">Reference proteome</keyword>
<evidence type="ECO:0000256" key="3">
    <source>
        <dbReference type="ARBA" id="ARBA00023163"/>
    </source>
</evidence>
<dbReference type="Proteomes" id="UP000185783">
    <property type="component" value="Unassembled WGS sequence"/>
</dbReference>
<gene>
    <name evidence="6" type="ORF">A3843_12610</name>
</gene>
<evidence type="ECO:0000256" key="4">
    <source>
        <dbReference type="PROSITE-ProRule" id="PRU00335"/>
    </source>
</evidence>
<dbReference type="STRING" id="197461.A3843_12610"/>
<name>A0A1U7JFR2_9HYPH</name>
<dbReference type="PANTHER" id="PTHR30055:SF234">
    <property type="entry name" value="HTH-TYPE TRANSCRIPTIONAL REGULATOR BETI"/>
    <property type="match status" value="1"/>
</dbReference>
<dbReference type="EMBL" id="LVVZ01000019">
    <property type="protein sequence ID" value="OKL43481.1"/>
    <property type="molecule type" value="Genomic_DNA"/>
</dbReference>
<dbReference type="InterPro" id="IPR009057">
    <property type="entry name" value="Homeodomain-like_sf"/>
</dbReference>
<dbReference type="InterPro" id="IPR050109">
    <property type="entry name" value="HTH-type_TetR-like_transc_reg"/>
</dbReference>